<name>A0A822XDJ6_NELNU</name>
<protein>
    <recommendedName>
        <fullName evidence="2">Myb/SANT-like domain-containing protein</fullName>
    </recommendedName>
</protein>
<evidence type="ECO:0000313" key="4">
    <source>
        <dbReference type="Proteomes" id="UP000607653"/>
    </source>
</evidence>
<accession>A0A822XDJ6</accession>
<evidence type="ECO:0000256" key="1">
    <source>
        <dbReference type="SAM" id="SignalP"/>
    </source>
</evidence>
<dbReference type="InterPro" id="IPR045026">
    <property type="entry name" value="LIMYB"/>
</dbReference>
<keyword evidence="4" id="KW-1185">Reference proteome</keyword>
<keyword evidence="1" id="KW-0732">Signal</keyword>
<comment type="caution">
    <text evidence="3">The sequence shown here is derived from an EMBL/GenBank/DDBJ whole genome shotgun (WGS) entry which is preliminary data.</text>
</comment>
<sequence length="155" mass="18444">MWRFFFVSLIALKYFLLDLQVGILHWEAVFEDAYYHESRILTSHQEKMATELDSEELKLGLDCAQWSDAEEETFINLIVDQVRANNSPTSSFNAEGWKYIRQKFNEKHDRSYVHAQFKNKYNVLRQRRKRYLTLLNYTGVIVDPLTKNPTSNEEV</sequence>
<dbReference type="Pfam" id="PF12776">
    <property type="entry name" value="Myb_DNA-bind_3"/>
    <property type="match status" value="1"/>
</dbReference>
<dbReference type="InterPro" id="IPR024752">
    <property type="entry name" value="Myb/SANT-like_dom"/>
</dbReference>
<dbReference type="PANTHER" id="PTHR47584">
    <property type="match status" value="1"/>
</dbReference>
<organism evidence="3 4">
    <name type="scientific">Nelumbo nucifera</name>
    <name type="common">Sacred lotus</name>
    <dbReference type="NCBI Taxonomy" id="4432"/>
    <lineage>
        <taxon>Eukaryota</taxon>
        <taxon>Viridiplantae</taxon>
        <taxon>Streptophyta</taxon>
        <taxon>Embryophyta</taxon>
        <taxon>Tracheophyta</taxon>
        <taxon>Spermatophyta</taxon>
        <taxon>Magnoliopsida</taxon>
        <taxon>Proteales</taxon>
        <taxon>Nelumbonaceae</taxon>
        <taxon>Nelumbo</taxon>
    </lineage>
</organism>
<proteinExistence type="predicted"/>
<dbReference type="Proteomes" id="UP000607653">
    <property type="component" value="Unassembled WGS sequence"/>
</dbReference>
<dbReference type="PANTHER" id="PTHR47584:SF14">
    <property type="entry name" value="L10-INTERACTING MYB DOMAIN-CONTAINING PROTEIN-LIKE"/>
    <property type="match status" value="1"/>
</dbReference>
<feature type="chain" id="PRO_5032756291" description="Myb/SANT-like domain-containing protein" evidence="1">
    <location>
        <begin position="18"/>
        <end position="155"/>
    </location>
</feature>
<dbReference type="AlphaFoldDB" id="A0A822XDJ6"/>
<reference evidence="3 4" key="1">
    <citation type="journal article" date="2020" name="Mol. Biol. Evol.">
        <title>Distinct Expression and Methylation Patterns for Genes with Different Fates following a Single Whole-Genome Duplication in Flowering Plants.</title>
        <authorList>
            <person name="Shi T."/>
            <person name="Rahmani R.S."/>
            <person name="Gugger P.F."/>
            <person name="Wang M."/>
            <person name="Li H."/>
            <person name="Zhang Y."/>
            <person name="Li Z."/>
            <person name="Wang Q."/>
            <person name="Van de Peer Y."/>
            <person name="Marchal K."/>
            <person name="Chen J."/>
        </authorList>
    </citation>
    <scope>NUCLEOTIDE SEQUENCE [LARGE SCALE GENOMIC DNA]</scope>
    <source>
        <tissue evidence="3">Leaf</tissue>
    </source>
</reference>
<evidence type="ECO:0000313" key="3">
    <source>
        <dbReference type="EMBL" id="DAD18257.1"/>
    </source>
</evidence>
<evidence type="ECO:0000259" key="2">
    <source>
        <dbReference type="Pfam" id="PF12776"/>
    </source>
</evidence>
<dbReference type="EMBL" id="DUZY01000001">
    <property type="protein sequence ID" value="DAD18257.1"/>
    <property type="molecule type" value="Genomic_DNA"/>
</dbReference>
<feature type="domain" description="Myb/SANT-like" evidence="2">
    <location>
        <begin position="65"/>
        <end position="154"/>
    </location>
</feature>
<gene>
    <name evidence="3" type="ORF">HUJ06_019720</name>
</gene>
<feature type="signal peptide" evidence="1">
    <location>
        <begin position="1"/>
        <end position="17"/>
    </location>
</feature>